<organism evidence="1 2">
    <name type="scientific">Litoribrevibacter albus</name>
    <dbReference type="NCBI Taxonomy" id="1473156"/>
    <lineage>
        <taxon>Bacteria</taxon>
        <taxon>Pseudomonadati</taxon>
        <taxon>Pseudomonadota</taxon>
        <taxon>Gammaproteobacteria</taxon>
        <taxon>Oceanospirillales</taxon>
        <taxon>Oceanospirillaceae</taxon>
        <taxon>Litoribrevibacter</taxon>
    </lineage>
</organism>
<comment type="caution">
    <text evidence="1">The sequence shown here is derived from an EMBL/GenBank/DDBJ whole genome shotgun (WGS) entry which is preliminary data.</text>
</comment>
<reference evidence="1" key="2">
    <citation type="submission" date="2023-01" db="EMBL/GenBank/DDBJ databases">
        <title>Draft genome sequence of Litoribrevibacter albus strain NBRC 110071.</title>
        <authorList>
            <person name="Sun Q."/>
            <person name="Mori K."/>
        </authorList>
    </citation>
    <scope>NUCLEOTIDE SEQUENCE</scope>
    <source>
        <strain evidence="1">NBRC 110071</strain>
    </source>
</reference>
<proteinExistence type="predicted"/>
<sequence length="170" mass="18848">MTQKLGFVVTSAIAINLVARELPDRTNYRKTSPNVRTEHSNALLSFSTHSQGRFSATGKGVGLSTGDVIYVSLKGSKTLSLPLTVDQMSYLIEPSDQWQAELSGEEFGSLNILTWQVKCDVCQESYPLEFVSREYDDSDAQVQHAESRLIALGWRKSDSKHICPDCSELS</sequence>
<evidence type="ECO:0000313" key="2">
    <source>
        <dbReference type="Proteomes" id="UP001161389"/>
    </source>
</evidence>
<dbReference type="AlphaFoldDB" id="A0AA37S8D6"/>
<protein>
    <submittedName>
        <fullName evidence="1">Uncharacterized protein</fullName>
    </submittedName>
</protein>
<keyword evidence="2" id="KW-1185">Reference proteome</keyword>
<dbReference type="Proteomes" id="UP001161389">
    <property type="component" value="Unassembled WGS sequence"/>
</dbReference>
<reference evidence="1" key="1">
    <citation type="journal article" date="2014" name="Int. J. Syst. Evol. Microbiol.">
        <title>Complete genome sequence of Corynebacterium casei LMG S-19264T (=DSM 44701T), isolated from a smear-ripened cheese.</title>
        <authorList>
            <consortium name="US DOE Joint Genome Institute (JGI-PGF)"/>
            <person name="Walter F."/>
            <person name="Albersmeier A."/>
            <person name="Kalinowski J."/>
            <person name="Ruckert C."/>
        </authorList>
    </citation>
    <scope>NUCLEOTIDE SEQUENCE</scope>
    <source>
        <strain evidence="1">NBRC 110071</strain>
    </source>
</reference>
<accession>A0AA37S8D6</accession>
<name>A0AA37S8D6_9GAMM</name>
<gene>
    <name evidence="1" type="ORF">GCM10007876_05720</name>
</gene>
<dbReference type="EMBL" id="BSNM01000003">
    <property type="protein sequence ID" value="GLQ30094.1"/>
    <property type="molecule type" value="Genomic_DNA"/>
</dbReference>
<evidence type="ECO:0000313" key="1">
    <source>
        <dbReference type="EMBL" id="GLQ30094.1"/>
    </source>
</evidence>